<keyword evidence="4" id="KW-0963">Cytoplasm</keyword>
<dbReference type="GO" id="GO:0005737">
    <property type="term" value="C:cytoplasm"/>
    <property type="evidence" value="ECO:0007669"/>
    <property type="project" value="UniProtKB-SubCell"/>
</dbReference>
<keyword evidence="8" id="KW-0539">Nucleus</keyword>
<name>A0A8S0TV89_OLEEU</name>
<dbReference type="Pfam" id="PF15264">
    <property type="entry name" value="TSSC4"/>
    <property type="match status" value="1"/>
</dbReference>
<keyword evidence="7" id="KW-0508">mRNA splicing</keyword>
<feature type="compositionally biased region" description="Basic and acidic residues" evidence="11">
    <location>
        <begin position="69"/>
        <end position="83"/>
    </location>
</feature>
<evidence type="ECO:0000256" key="1">
    <source>
        <dbReference type="ARBA" id="ARBA00004123"/>
    </source>
</evidence>
<dbReference type="GO" id="GO:0008380">
    <property type="term" value="P:RNA splicing"/>
    <property type="evidence" value="ECO:0007669"/>
    <property type="project" value="UniProtKB-KW"/>
</dbReference>
<evidence type="ECO:0000313" key="12">
    <source>
        <dbReference type="EMBL" id="CAA3009390.1"/>
    </source>
</evidence>
<gene>
    <name evidence="12" type="ORF">OLEA9_A011696</name>
</gene>
<evidence type="ECO:0000256" key="3">
    <source>
        <dbReference type="ARBA" id="ARBA00010362"/>
    </source>
</evidence>
<evidence type="ECO:0000313" key="13">
    <source>
        <dbReference type="Proteomes" id="UP000594638"/>
    </source>
</evidence>
<feature type="compositionally biased region" description="Acidic residues" evidence="11">
    <location>
        <begin position="392"/>
        <end position="409"/>
    </location>
</feature>
<sequence>MCRAGQDEIVMDDSFKVRMDKVFGSLGNTASAGHSLWRLTDDEIKRQEWNRNKEEDEDDNEESGPSDYPLEKPETDVGTHLESDLQQLSDSEEEDEIDGETKHRSSNTVDDEVKDVQSLIGLDCTLDYEEEEDEYDKVAVCREEAGDRLYMRDLKVADYGFERPNTYGELPNTFRDVVRDPRANHMAAKLRLKEDEEAAGNIDSLPFADNSVALDVETEDLNQVALDSYNPKSILKKRGNHVDSKSGKRVRFQLNSKGSTQNHEEQQSSGAGDLVLEPRSRDDDAAPQEAADLSQFSSGVPDYLKNPSKYTRYTFDSPEDMDEQSNRKEYMDFFHQLRGNTESSSQDDTCADIPKSILFTPKKKREDDLMVKRRNESVGDSAKKKGFPIGVAEEDAQESEVSAMEEDEPYIANDKGNSLQKPGRQYRSRTSACDDDNLT</sequence>
<dbReference type="PANTHER" id="PTHR13445:SF3">
    <property type="entry name" value="U5 SMALL NUCLEAR RIBONUCLEOPROTEIN TSSC4"/>
    <property type="match status" value="1"/>
</dbReference>
<keyword evidence="6" id="KW-0747">Spliceosome</keyword>
<organism evidence="12 13">
    <name type="scientific">Olea europaea subsp. europaea</name>
    <dbReference type="NCBI Taxonomy" id="158383"/>
    <lineage>
        <taxon>Eukaryota</taxon>
        <taxon>Viridiplantae</taxon>
        <taxon>Streptophyta</taxon>
        <taxon>Embryophyta</taxon>
        <taxon>Tracheophyta</taxon>
        <taxon>Spermatophyta</taxon>
        <taxon>Magnoliopsida</taxon>
        <taxon>eudicotyledons</taxon>
        <taxon>Gunneridae</taxon>
        <taxon>Pentapetalae</taxon>
        <taxon>asterids</taxon>
        <taxon>lamiids</taxon>
        <taxon>Lamiales</taxon>
        <taxon>Oleaceae</taxon>
        <taxon>Oleeae</taxon>
        <taxon>Olea</taxon>
    </lineage>
</organism>
<feature type="region of interest" description="Disordered" evidence="11">
    <location>
        <begin position="26"/>
        <end position="112"/>
    </location>
</feature>
<feature type="region of interest" description="Disordered" evidence="11">
    <location>
        <begin position="255"/>
        <end position="327"/>
    </location>
</feature>
<evidence type="ECO:0000256" key="6">
    <source>
        <dbReference type="ARBA" id="ARBA00022728"/>
    </source>
</evidence>
<evidence type="ECO:0000256" key="4">
    <source>
        <dbReference type="ARBA" id="ARBA00022490"/>
    </source>
</evidence>
<evidence type="ECO:0000256" key="8">
    <source>
        <dbReference type="ARBA" id="ARBA00023242"/>
    </source>
</evidence>
<comment type="caution">
    <text evidence="12">The sequence shown here is derived from an EMBL/GenBank/DDBJ whole genome shotgun (WGS) entry which is preliminary data.</text>
</comment>
<evidence type="ECO:0000256" key="11">
    <source>
        <dbReference type="SAM" id="MobiDB-lite"/>
    </source>
</evidence>
<dbReference type="OrthoDB" id="1906282at2759"/>
<protein>
    <recommendedName>
        <fullName evidence="9">U5 small nuclear ribonucleoprotein TSSC4</fullName>
    </recommendedName>
</protein>
<evidence type="ECO:0000256" key="10">
    <source>
        <dbReference type="ARBA" id="ARBA00045970"/>
    </source>
</evidence>
<keyword evidence="13" id="KW-1185">Reference proteome</keyword>
<comment type="similarity">
    <text evidence="3">Belongs to the TSSC4 family.</text>
</comment>
<reference evidence="12 13" key="1">
    <citation type="submission" date="2019-12" db="EMBL/GenBank/DDBJ databases">
        <authorList>
            <person name="Alioto T."/>
            <person name="Alioto T."/>
            <person name="Gomez Garrido J."/>
        </authorList>
    </citation>
    <scope>NUCLEOTIDE SEQUENCE [LARGE SCALE GENOMIC DNA]</scope>
</reference>
<feature type="compositionally biased region" description="Acidic residues" evidence="11">
    <location>
        <begin position="55"/>
        <end position="64"/>
    </location>
</feature>
<evidence type="ECO:0000256" key="9">
    <source>
        <dbReference type="ARBA" id="ARBA00035304"/>
    </source>
</evidence>
<accession>A0A8S0TV89</accession>
<dbReference type="Gramene" id="OE9A011696T1">
    <property type="protein sequence ID" value="OE9A011696C1"/>
    <property type="gene ID" value="OE9A011696"/>
</dbReference>
<comment type="subcellular location">
    <subcellularLocation>
        <location evidence="2">Cytoplasm</location>
    </subcellularLocation>
    <subcellularLocation>
        <location evidence="1">Nucleus</location>
    </subcellularLocation>
</comment>
<evidence type="ECO:0000256" key="5">
    <source>
        <dbReference type="ARBA" id="ARBA00022664"/>
    </source>
</evidence>
<dbReference type="Proteomes" id="UP000594638">
    <property type="component" value="Unassembled WGS sequence"/>
</dbReference>
<dbReference type="InterPro" id="IPR029338">
    <property type="entry name" value="TSSC4"/>
</dbReference>
<comment type="function">
    <text evidence="10">Protein associated with the U5 snRNP, during its maturation and its post-splicing recycling and which is required for spliceosomal tri-snRNP complex assembly in the nucleus. Has a molecular sequestering activity and transiently hinders SNRNP200 binding sites for constitutive splicing factors that intervene later during the assembly of the spliceosome and splicing. Together with its molecular sequestering activity, may also function as a molecular adapter and placeholder, coordinating the assembly of the U5 snRNP and its association with the U4/U6 di-snRNP.</text>
</comment>
<feature type="region of interest" description="Disordered" evidence="11">
    <location>
        <begin position="368"/>
        <end position="439"/>
    </location>
</feature>
<feature type="compositionally biased region" description="Basic and acidic residues" evidence="11">
    <location>
        <begin position="368"/>
        <end position="383"/>
    </location>
</feature>
<evidence type="ECO:0000256" key="7">
    <source>
        <dbReference type="ARBA" id="ARBA00023187"/>
    </source>
</evidence>
<dbReference type="PANTHER" id="PTHR13445">
    <property type="entry name" value="TUMOR SUPPRESSING SUBTRANSFERABLE CANDIDATE 4 TSSC4"/>
    <property type="match status" value="1"/>
</dbReference>
<dbReference type="EMBL" id="CACTIH010007317">
    <property type="protein sequence ID" value="CAA3009390.1"/>
    <property type="molecule type" value="Genomic_DNA"/>
</dbReference>
<dbReference type="GO" id="GO:0006397">
    <property type="term" value="P:mRNA processing"/>
    <property type="evidence" value="ECO:0007669"/>
    <property type="project" value="UniProtKB-KW"/>
</dbReference>
<proteinExistence type="inferred from homology"/>
<feature type="compositionally biased region" description="Basic and acidic residues" evidence="11">
    <location>
        <begin position="39"/>
        <end position="54"/>
    </location>
</feature>
<evidence type="ECO:0000256" key="2">
    <source>
        <dbReference type="ARBA" id="ARBA00004496"/>
    </source>
</evidence>
<dbReference type="AlphaFoldDB" id="A0A8S0TV89"/>
<keyword evidence="5" id="KW-0507">mRNA processing</keyword>
<dbReference type="GO" id="GO:0005681">
    <property type="term" value="C:spliceosomal complex"/>
    <property type="evidence" value="ECO:0007669"/>
    <property type="project" value="UniProtKB-KW"/>
</dbReference>